<accession>A0A395SFS2</accession>
<protein>
    <recommendedName>
        <fullName evidence="1">Heterokaryon incompatibility domain-containing protein</fullName>
    </recommendedName>
</protein>
<evidence type="ECO:0000313" key="2">
    <source>
        <dbReference type="EMBL" id="RGP71236.1"/>
    </source>
</evidence>
<dbReference type="PANTHER" id="PTHR24148:SF64">
    <property type="entry name" value="HETEROKARYON INCOMPATIBILITY DOMAIN-CONTAINING PROTEIN"/>
    <property type="match status" value="1"/>
</dbReference>
<feature type="domain" description="Heterokaryon incompatibility" evidence="1">
    <location>
        <begin position="45"/>
        <end position="210"/>
    </location>
</feature>
<reference evidence="2 3" key="1">
    <citation type="journal article" date="2018" name="PLoS Pathog.">
        <title>Evolution of structural diversity of trichothecenes, a family of toxins produced by plant pathogenic and entomopathogenic fungi.</title>
        <authorList>
            <person name="Proctor R.H."/>
            <person name="McCormick S.P."/>
            <person name="Kim H.S."/>
            <person name="Cardoza R.E."/>
            <person name="Stanley A.M."/>
            <person name="Lindo L."/>
            <person name="Kelly A."/>
            <person name="Brown D.W."/>
            <person name="Lee T."/>
            <person name="Vaughan M.M."/>
            <person name="Alexander N.J."/>
            <person name="Busman M."/>
            <person name="Gutierrez S."/>
        </authorList>
    </citation>
    <scope>NUCLEOTIDE SEQUENCE [LARGE SCALE GENOMIC DNA]</scope>
    <source>
        <strain evidence="2 3">NRRL 20695</strain>
    </source>
</reference>
<dbReference type="PANTHER" id="PTHR24148">
    <property type="entry name" value="ANKYRIN REPEAT DOMAIN-CONTAINING PROTEIN 39 HOMOLOG-RELATED"/>
    <property type="match status" value="1"/>
</dbReference>
<dbReference type="InterPro" id="IPR052895">
    <property type="entry name" value="HetReg/Transcr_Mod"/>
</dbReference>
<keyword evidence="3" id="KW-1185">Reference proteome</keyword>
<dbReference type="OrthoDB" id="2157530at2759"/>
<proteinExistence type="predicted"/>
<dbReference type="STRING" id="694270.A0A395SFS2"/>
<dbReference type="InterPro" id="IPR010730">
    <property type="entry name" value="HET"/>
</dbReference>
<dbReference type="AlphaFoldDB" id="A0A395SFS2"/>
<dbReference type="Proteomes" id="UP000266234">
    <property type="component" value="Unassembled WGS sequence"/>
</dbReference>
<organism evidence="2 3">
    <name type="scientific">Fusarium longipes</name>
    <dbReference type="NCBI Taxonomy" id="694270"/>
    <lineage>
        <taxon>Eukaryota</taxon>
        <taxon>Fungi</taxon>
        <taxon>Dikarya</taxon>
        <taxon>Ascomycota</taxon>
        <taxon>Pezizomycotina</taxon>
        <taxon>Sordariomycetes</taxon>
        <taxon>Hypocreomycetidae</taxon>
        <taxon>Hypocreales</taxon>
        <taxon>Nectriaceae</taxon>
        <taxon>Fusarium</taxon>
    </lineage>
</organism>
<dbReference type="Pfam" id="PF06985">
    <property type="entry name" value="HET"/>
    <property type="match status" value="1"/>
</dbReference>
<sequence length="625" mass="71040">MSLPPTFPYRHLERDEIRLLEIQPGDTDLISINLHTVKNLTDQRYWALSYVWGARENPATVLLNRQPFTITRNLYDALYEYRRHTPLGKLGETARAWLWVDAICINQNDQVEKSIQVPRMSDIYGKCEHVLAWLGPVESKEADRTSKLAEKLKEFTSPIDKDLIEDNRIKRYIELGQSDDNAAAEIEFVRQALRSIGRRPWFRRIWILQEAVLAQREPILLCGPSELGYDIFFKTWVLMLDPSQDGQLLYSFMSGSPIRFKAIELEYKAILQKRKADEQDQKKDSVTQHTKCALDVVKLLNETTELEATIPHDYLYALIGLLDCDPLPTALQPDYNKSFESLCYDFTIFILEQTQDISVLNLGTVGSFKNVPSWTPDLRNSWIATSNMKRSLQTCFHLSPDGKTLSMPAIILGHCVSVSSPAQLDLGADSMSTSVFLQFDESIIMPAAAIRGETRMSVMSEWLKYHFTNIYTETQLERQPEVLQRILLAYTCMVHNQPISSLGTRYGTEAQLEGAFGMVTDPIIQKALVGCSNFVLQDGTGGRLVHDNDMAAVGDTVCVFPGLSTPFLIRSNDGYGRCRIIGQASKWETVGASLPEELLESYRCSFEQFHLGNETDHDIRRLELQ</sequence>
<gene>
    <name evidence="2" type="ORF">FLONG3_7186</name>
</gene>
<dbReference type="EMBL" id="PXOG01000162">
    <property type="protein sequence ID" value="RGP71236.1"/>
    <property type="molecule type" value="Genomic_DNA"/>
</dbReference>
<name>A0A395SFS2_9HYPO</name>
<comment type="caution">
    <text evidence="2">The sequence shown here is derived from an EMBL/GenBank/DDBJ whole genome shotgun (WGS) entry which is preliminary data.</text>
</comment>
<evidence type="ECO:0000313" key="3">
    <source>
        <dbReference type="Proteomes" id="UP000266234"/>
    </source>
</evidence>
<evidence type="ECO:0000259" key="1">
    <source>
        <dbReference type="Pfam" id="PF06985"/>
    </source>
</evidence>